<sequence length="81" mass="8928">MLECQIMARSRGPVSACSNAVSHPEWSSGCAIARIHKTNVFLAHMGASDGLPTQRCFCDDQYIRRSIARIRALFDCPGMLT</sequence>
<dbReference type="Proteomes" id="UP000233769">
    <property type="component" value="Chromosome tk0001"/>
</dbReference>
<gene>
    <name evidence="1" type="ORF">TK0001_1749</name>
</gene>
<protein>
    <submittedName>
        <fullName evidence="1">Uncharacterized protein</fullName>
    </submittedName>
</protein>
<reference evidence="2" key="1">
    <citation type="submission" date="2017-10" db="EMBL/GenBank/DDBJ databases">
        <authorList>
            <person name="Regsiter A."/>
            <person name="William W."/>
        </authorList>
    </citation>
    <scope>NUCLEOTIDE SEQUENCE [LARGE SCALE GENOMIC DNA]</scope>
</reference>
<dbReference type="AlphaFoldDB" id="A0A2N9ALY0"/>
<organism evidence="1 2">
    <name type="scientific">Methylorubrum extorquens</name>
    <name type="common">Methylobacterium dichloromethanicum</name>
    <name type="synonym">Methylobacterium extorquens</name>
    <dbReference type="NCBI Taxonomy" id="408"/>
    <lineage>
        <taxon>Bacteria</taxon>
        <taxon>Pseudomonadati</taxon>
        <taxon>Pseudomonadota</taxon>
        <taxon>Alphaproteobacteria</taxon>
        <taxon>Hyphomicrobiales</taxon>
        <taxon>Methylobacteriaceae</taxon>
        <taxon>Methylorubrum</taxon>
    </lineage>
</organism>
<accession>A0A2N9ALY0</accession>
<name>A0A2N9ALY0_METEX</name>
<proteinExistence type="predicted"/>
<dbReference type="EMBL" id="LT962688">
    <property type="protein sequence ID" value="SOR28351.1"/>
    <property type="molecule type" value="Genomic_DNA"/>
</dbReference>
<evidence type="ECO:0000313" key="1">
    <source>
        <dbReference type="EMBL" id="SOR28351.1"/>
    </source>
</evidence>
<evidence type="ECO:0000313" key="2">
    <source>
        <dbReference type="Proteomes" id="UP000233769"/>
    </source>
</evidence>